<feature type="transmembrane region" description="Helical" evidence="12">
    <location>
        <begin position="307"/>
        <end position="327"/>
    </location>
</feature>
<comment type="subcellular location">
    <subcellularLocation>
        <location evidence="1">Cell membrane</location>
        <topology evidence="1">Multi-pass membrane protein</topology>
    </subcellularLocation>
    <subcellularLocation>
        <location evidence="12">Membrane</location>
        <topology evidence="12">Multi-pass membrane protein</topology>
    </subcellularLocation>
</comment>
<dbReference type="PANTHER" id="PTHR46494">
    <property type="entry name" value="CORA FAMILY METAL ION TRANSPORTER (EUROFUNG)"/>
    <property type="match status" value="1"/>
</dbReference>
<reference evidence="13 14" key="1">
    <citation type="submission" date="2018-07" db="EMBL/GenBank/DDBJ databases">
        <title>Genomic Encyclopedia of Type Strains, Phase IV (KMG-IV): sequencing the most valuable type-strain genomes for metagenomic binning, comparative biology and taxonomic classification.</title>
        <authorList>
            <person name="Goeker M."/>
        </authorList>
    </citation>
    <scope>NUCLEOTIDE SEQUENCE [LARGE SCALE GENOMIC DNA]</scope>
    <source>
        <strain evidence="13 14">DSM 100911</strain>
    </source>
</reference>
<dbReference type="GO" id="GO:0000287">
    <property type="term" value="F:magnesium ion binding"/>
    <property type="evidence" value="ECO:0007669"/>
    <property type="project" value="TreeGrafter"/>
</dbReference>
<name>A0A369AR18_9BURK</name>
<dbReference type="Proteomes" id="UP000252174">
    <property type="component" value="Unassembled WGS sequence"/>
</dbReference>
<dbReference type="Pfam" id="PF01544">
    <property type="entry name" value="CorA"/>
    <property type="match status" value="1"/>
</dbReference>
<dbReference type="InterPro" id="IPR045861">
    <property type="entry name" value="CorA_cytoplasmic_dom"/>
</dbReference>
<dbReference type="GO" id="GO:0005886">
    <property type="term" value="C:plasma membrane"/>
    <property type="evidence" value="ECO:0007669"/>
    <property type="project" value="UniProtKB-SubCell"/>
</dbReference>
<comment type="similarity">
    <text evidence="2 12">Belongs to the CorA metal ion transporter (MIT) (TC 1.A.35) family.</text>
</comment>
<evidence type="ECO:0000256" key="5">
    <source>
        <dbReference type="ARBA" id="ARBA00022692"/>
    </source>
</evidence>
<protein>
    <recommendedName>
        <fullName evidence="12">Magnesium transport protein CorA</fullName>
    </recommendedName>
</protein>
<evidence type="ECO:0000256" key="10">
    <source>
        <dbReference type="ARBA" id="ARBA00034269"/>
    </source>
</evidence>
<evidence type="ECO:0000256" key="12">
    <source>
        <dbReference type="RuleBase" id="RU362010"/>
    </source>
</evidence>
<dbReference type="CDD" id="cd12830">
    <property type="entry name" value="MtCorA-like"/>
    <property type="match status" value="1"/>
</dbReference>
<keyword evidence="4 12" id="KW-1003">Cell membrane</keyword>
<dbReference type="GO" id="GO:0015095">
    <property type="term" value="F:magnesium ion transmembrane transporter activity"/>
    <property type="evidence" value="ECO:0007669"/>
    <property type="project" value="UniProtKB-UniRule"/>
</dbReference>
<dbReference type="GO" id="GO:0015087">
    <property type="term" value="F:cobalt ion transmembrane transporter activity"/>
    <property type="evidence" value="ECO:0007669"/>
    <property type="project" value="UniProtKB-UniRule"/>
</dbReference>
<evidence type="ECO:0000256" key="3">
    <source>
        <dbReference type="ARBA" id="ARBA00022448"/>
    </source>
</evidence>
<dbReference type="InterPro" id="IPR004488">
    <property type="entry name" value="Mg/Co-transport_prot_CorA"/>
</dbReference>
<evidence type="ECO:0000313" key="14">
    <source>
        <dbReference type="Proteomes" id="UP000252174"/>
    </source>
</evidence>
<dbReference type="AlphaFoldDB" id="A0A369AR18"/>
<evidence type="ECO:0000256" key="2">
    <source>
        <dbReference type="ARBA" id="ARBA00009765"/>
    </source>
</evidence>
<comment type="catalytic activity">
    <reaction evidence="10">
        <text>Mg(2+)(in) = Mg(2+)(out)</text>
        <dbReference type="Rhea" id="RHEA:29827"/>
        <dbReference type="ChEBI" id="CHEBI:18420"/>
    </reaction>
</comment>
<keyword evidence="8 12" id="KW-0406">Ion transport</keyword>
<dbReference type="GO" id="GO:0050897">
    <property type="term" value="F:cobalt ion binding"/>
    <property type="evidence" value="ECO:0007669"/>
    <property type="project" value="TreeGrafter"/>
</dbReference>
<dbReference type="Gene3D" id="1.20.58.340">
    <property type="entry name" value="Magnesium transport protein CorA, transmembrane region"/>
    <property type="match status" value="2"/>
</dbReference>
<comment type="function">
    <text evidence="11">Mediates influx of magnesium ions. Alternates between open and closed states. Activated by low cytoplasmic Mg(2+) levels. Inactive when cytoplasmic Mg(2+) levels are high.</text>
</comment>
<evidence type="ECO:0000256" key="4">
    <source>
        <dbReference type="ARBA" id="ARBA00022475"/>
    </source>
</evidence>
<organism evidence="13 14">
    <name type="scientific">Extensimonas vulgaris</name>
    <dbReference type="NCBI Taxonomy" id="1031594"/>
    <lineage>
        <taxon>Bacteria</taxon>
        <taxon>Pseudomonadati</taxon>
        <taxon>Pseudomonadota</taxon>
        <taxon>Betaproteobacteria</taxon>
        <taxon>Burkholderiales</taxon>
        <taxon>Comamonadaceae</taxon>
        <taxon>Extensimonas</taxon>
    </lineage>
</organism>
<keyword evidence="9 12" id="KW-0472">Membrane</keyword>
<dbReference type="PANTHER" id="PTHR46494:SF1">
    <property type="entry name" value="CORA FAMILY METAL ION TRANSPORTER (EUROFUNG)"/>
    <property type="match status" value="1"/>
</dbReference>
<proteinExistence type="inferred from homology"/>
<feature type="transmembrane region" description="Helical" evidence="12">
    <location>
        <begin position="276"/>
        <end position="295"/>
    </location>
</feature>
<dbReference type="NCBIfam" id="TIGR00383">
    <property type="entry name" value="corA"/>
    <property type="match status" value="1"/>
</dbReference>
<accession>A0A369AR18</accession>
<evidence type="ECO:0000256" key="8">
    <source>
        <dbReference type="ARBA" id="ARBA00023065"/>
    </source>
</evidence>
<dbReference type="EMBL" id="QPJU01000001">
    <property type="protein sequence ID" value="RCX11555.1"/>
    <property type="molecule type" value="Genomic_DNA"/>
</dbReference>
<evidence type="ECO:0000256" key="9">
    <source>
        <dbReference type="ARBA" id="ARBA00023136"/>
    </source>
</evidence>
<dbReference type="SUPFAM" id="SSF143865">
    <property type="entry name" value="CorA soluble domain-like"/>
    <property type="match status" value="1"/>
</dbReference>
<evidence type="ECO:0000256" key="6">
    <source>
        <dbReference type="ARBA" id="ARBA00022842"/>
    </source>
</evidence>
<evidence type="ECO:0000313" key="13">
    <source>
        <dbReference type="EMBL" id="RCX11555.1"/>
    </source>
</evidence>
<comment type="caution">
    <text evidence="13">The sequence shown here is derived from an EMBL/GenBank/DDBJ whole genome shotgun (WGS) entry which is preliminary data.</text>
</comment>
<keyword evidence="6 12" id="KW-0460">Magnesium</keyword>
<dbReference type="SUPFAM" id="SSF144083">
    <property type="entry name" value="Magnesium transport protein CorA, transmembrane region"/>
    <property type="match status" value="1"/>
</dbReference>
<evidence type="ECO:0000256" key="11">
    <source>
        <dbReference type="ARBA" id="ARBA00045497"/>
    </source>
</evidence>
<dbReference type="Gene3D" id="3.30.460.20">
    <property type="entry name" value="CorA soluble domain-like"/>
    <property type="match status" value="1"/>
</dbReference>
<keyword evidence="14" id="KW-1185">Reference proteome</keyword>
<keyword evidence="7 12" id="KW-1133">Transmembrane helix</keyword>
<keyword evidence="3 12" id="KW-0813">Transport</keyword>
<dbReference type="InterPro" id="IPR002523">
    <property type="entry name" value="MgTranspt_CorA/ZnTranspt_ZntB"/>
</dbReference>
<evidence type="ECO:0000256" key="1">
    <source>
        <dbReference type="ARBA" id="ARBA00004651"/>
    </source>
</evidence>
<sequence>MLVLINCVVYQEGKKLADIPVQEVRHHLDRPGCFVWVALRDATAQELRQMQQEFSLHELAVEDALHGHQRPKIEEYGTMVFVVMHLLEMQPGDTIAAENAAENIAIGEVAIFVGANFVLSVRNRSSQNFLGVRARCEHEPQLLRHGAGFVLYALMDAVVDRYFPILEQIETDLEEIESQIFEGGAARSNVQRLYALKRRASVLRHAVAPLLEAAGKLHGGRVPEVCLSTQEYFRDIHDHLARMNAAIDAIRDTIGMAMQVNLSLVTIDESEVTKRLAAWAAIFAVSTALAGIWGMNFEHMPELKWAYGYPFALGLIATAAGILYWRFKRAGWL</sequence>
<dbReference type="InterPro" id="IPR045863">
    <property type="entry name" value="CorA_TM1_TM2"/>
</dbReference>
<keyword evidence="5 12" id="KW-0812">Transmembrane</keyword>
<gene>
    <name evidence="12" type="primary">corA</name>
    <name evidence="13" type="ORF">DFR45_10177</name>
</gene>
<evidence type="ECO:0000256" key="7">
    <source>
        <dbReference type="ARBA" id="ARBA00022989"/>
    </source>
</evidence>
<dbReference type="FunFam" id="1.20.58.340:FF:000004">
    <property type="entry name" value="Magnesium transport protein CorA"/>
    <property type="match status" value="1"/>
</dbReference>